<reference evidence="1 2" key="1">
    <citation type="submission" date="2020-12" db="EMBL/GenBank/DDBJ databases">
        <title>Metabolic potential, ecology and presence of endohyphal bacteria is reflected in genomic diversity of Mucoromycotina.</title>
        <authorList>
            <person name="Muszewska A."/>
            <person name="Okrasinska A."/>
            <person name="Steczkiewicz K."/>
            <person name="Drgas O."/>
            <person name="Orlowska M."/>
            <person name="Perlinska-Lenart U."/>
            <person name="Aleksandrzak-Piekarczyk T."/>
            <person name="Szatraj K."/>
            <person name="Zielenkiewicz U."/>
            <person name="Pilsyk S."/>
            <person name="Malc E."/>
            <person name="Mieczkowski P."/>
            <person name="Kruszewska J.S."/>
            <person name="Biernat P."/>
            <person name="Pawlowska J."/>
        </authorList>
    </citation>
    <scope>NUCLEOTIDE SEQUENCE [LARGE SCALE GENOMIC DNA]</scope>
    <source>
        <strain evidence="1 2">CBS 142.35</strain>
    </source>
</reference>
<evidence type="ECO:0000313" key="1">
    <source>
        <dbReference type="EMBL" id="KAG2211010.1"/>
    </source>
</evidence>
<dbReference type="AlphaFoldDB" id="A0A8H7V8E3"/>
<feature type="non-terminal residue" evidence="1">
    <location>
        <position position="140"/>
    </location>
</feature>
<sequence>MHHTQQPTINSIEYSEDNLFWFLMENRQLTTQSLNGIRSSVASVWKILHPKEIPIAEQALIAEFFAAKRKTEIFIPKPEHLMTWDTDLLVQYINQTWPVNSNITLHNLQLKTLILLCLATMGRRRSDLGRLQYKGNPSSS</sequence>
<protein>
    <submittedName>
        <fullName evidence="1">Uncharacterized protein</fullName>
    </submittedName>
</protein>
<evidence type="ECO:0000313" key="2">
    <source>
        <dbReference type="Proteomes" id="UP000646827"/>
    </source>
</evidence>
<keyword evidence="2" id="KW-1185">Reference proteome</keyword>
<accession>A0A8H7V8E3</accession>
<dbReference type="EMBL" id="JAEPRB010000869">
    <property type="protein sequence ID" value="KAG2211010.1"/>
    <property type="molecule type" value="Genomic_DNA"/>
</dbReference>
<gene>
    <name evidence="1" type="ORF">INT45_003017</name>
</gene>
<organism evidence="1 2">
    <name type="scientific">Circinella minor</name>
    <dbReference type="NCBI Taxonomy" id="1195481"/>
    <lineage>
        <taxon>Eukaryota</taxon>
        <taxon>Fungi</taxon>
        <taxon>Fungi incertae sedis</taxon>
        <taxon>Mucoromycota</taxon>
        <taxon>Mucoromycotina</taxon>
        <taxon>Mucoromycetes</taxon>
        <taxon>Mucorales</taxon>
        <taxon>Lichtheimiaceae</taxon>
        <taxon>Circinella</taxon>
    </lineage>
</organism>
<dbReference type="Proteomes" id="UP000646827">
    <property type="component" value="Unassembled WGS sequence"/>
</dbReference>
<name>A0A8H7V8E3_9FUNG</name>
<comment type="caution">
    <text evidence="1">The sequence shown here is derived from an EMBL/GenBank/DDBJ whole genome shotgun (WGS) entry which is preliminary data.</text>
</comment>
<dbReference type="OrthoDB" id="2289843at2759"/>
<proteinExistence type="predicted"/>